<keyword evidence="9" id="KW-1185">Reference proteome</keyword>
<proteinExistence type="inferred from homology"/>
<dbReference type="GO" id="GO:0008483">
    <property type="term" value="F:transaminase activity"/>
    <property type="evidence" value="ECO:0007669"/>
    <property type="project" value="UniProtKB-KW"/>
</dbReference>
<name>A0A6I6DEY7_9FIRM</name>
<dbReference type="Gene3D" id="3.90.1150.10">
    <property type="entry name" value="Aspartate Aminotransferase, domain 1"/>
    <property type="match status" value="1"/>
</dbReference>
<dbReference type="GO" id="GO:0030170">
    <property type="term" value="F:pyridoxal phosphate binding"/>
    <property type="evidence" value="ECO:0007669"/>
    <property type="project" value="InterPro"/>
</dbReference>
<evidence type="ECO:0000313" key="8">
    <source>
        <dbReference type="EMBL" id="QGT99562.1"/>
    </source>
</evidence>
<evidence type="ECO:0000256" key="5">
    <source>
        <dbReference type="ARBA" id="ARBA00022898"/>
    </source>
</evidence>
<evidence type="ECO:0000256" key="3">
    <source>
        <dbReference type="ARBA" id="ARBA00022576"/>
    </source>
</evidence>
<dbReference type="EC" id="2.6.1.-" evidence="6"/>
<evidence type="ECO:0000313" key="9">
    <source>
        <dbReference type="Proteomes" id="UP000426444"/>
    </source>
</evidence>
<evidence type="ECO:0000259" key="7">
    <source>
        <dbReference type="Pfam" id="PF00155"/>
    </source>
</evidence>
<reference evidence="9" key="1">
    <citation type="journal article" date="2019" name="Microbiology">
        <title>Complete Genome Sequence of an Uncultured Bacterium of the Candidate Phylum Bipolaricaulota.</title>
        <authorList>
            <person name="Kadnikov V.V."/>
            <person name="Mardanov A.V."/>
            <person name="Beletsky A.V."/>
            <person name="Frank Y.A."/>
            <person name="Karnachuk O.V."/>
            <person name="Ravin N.V."/>
        </authorList>
    </citation>
    <scope>NUCLEOTIDE SEQUENCE [LARGE SCALE GENOMIC DNA]</scope>
</reference>
<comment type="similarity">
    <text evidence="2 6">Belongs to the class-I pyridoxal-phosphate-dependent aminotransferase family.</text>
</comment>
<dbReference type="GO" id="GO:0006520">
    <property type="term" value="P:amino acid metabolic process"/>
    <property type="evidence" value="ECO:0007669"/>
    <property type="project" value="InterPro"/>
</dbReference>
<dbReference type="Gene3D" id="3.40.640.10">
    <property type="entry name" value="Type I PLP-dependent aspartate aminotransferase-like (Major domain)"/>
    <property type="match status" value="1"/>
</dbReference>
<feature type="domain" description="Aminotransferase class I/classII large" evidence="7">
    <location>
        <begin position="32"/>
        <end position="380"/>
    </location>
</feature>
<evidence type="ECO:0000256" key="2">
    <source>
        <dbReference type="ARBA" id="ARBA00007441"/>
    </source>
</evidence>
<accession>A0A6I6DEY7</accession>
<evidence type="ECO:0000256" key="1">
    <source>
        <dbReference type="ARBA" id="ARBA00001933"/>
    </source>
</evidence>
<dbReference type="FunFam" id="3.40.640.10:FF:000033">
    <property type="entry name" value="Aspartate aminotransferase"/>
    <property type="match status" value="1"/>
</dbReference>
<evidence type="ECO:0000256" key="6">
    <source>
        <dbReference type="RuleBase" id="RU000481"/>
    </source>
</evidence>
<keyword evidence="3 6" id="KW-0032">Aminotransferase</keyword>
<dbReference type="EMBL" id="CP046457">
    <property type="protein sequence ID" value="QGT99562.1"/>
    <property type="molecule type" value="Genomic_DNA"/>
</dbReference>
<evidence type="ECO:0000256" key="4">
    <source>
        <dbReference type="ARBA" id="ARBA00022679"/>
    </source>
</evidence>
<dbReference type="CDD" id="cd00609">
    <property type="entry name" value="AAT_like"/>
    <property type="match status" value="1"/>
</dbReference>
<dbReference type="Proteomes" id="UP000426444">
    <property type="component" value="Chromosome"/>
</dbReference>
<dbReference type="InterPro" id="IPR004839">
    <property type="entry name" value="Aminotransferase_I/II_large"/>
</dbReference>
<dbReference type="AlphaFoldDB" id="A0A6I6DEY7"/>
<dbReference type="InterPro" id="IPR015424">
    <property type="entry name" value="PyrdxlP-dep_Trfase"/>
</dbReference>
<sequence length="390" mass="43426">MSSMQKYISNTVKSIPPSGIRKFFDLVSQTEGVISLGVGEPDYATPWHIREACFHSLEQGYTMYTSNSGLLELREEIAKYMKKGIGIEYNPEDEILVTVGVSEGVDIALRSLIEPGDEVLIPDPSYVCYGPGASLSYGEPVSLPTYDEDEYRLRPDVLESKITDKSKVLILGYPNNPTGGIMHKEDLEALVDIIVKNDLIVISDEIYSELTYNGKHVSIASLPGMQERTVVLNGFSKAYAMTGWRIGYACGHPDIIGAMTKIHQYTIMCAPIMAQKAALEALRHGEGEMRKMVEDYNYRRKIIVSEFNEMGLTCFEPKGAFYCFPSIQKTGMTSEEFCEKLLIEEQVAVVPGNAFGESGEGFIRCCYAASVSNIEQALERMSNFCIRHIK</sequence>
<protein>
    <recommendedName>
        <fullName evidence="6">Aminotransferase</fullName>
        <ecNumber evidence="6">2.6.1.-</ecNumber>
    </recommendedName>
</protein>
<dbReference type="InterPro" id="IPR015421">
    <property type="entry name" value="PyrdxlP-dep_Trfase_major"/>
</dbReference>
<keyword evidence="4 6" id="KW-0808">Transferase</keyword>
<dbReference type="InterPro" id="IPR004838">
    <property type="entry name" value="NHTrfase_class1_PyrdxlP-BS"/>
</dbReference>
<dbReference type="SUPFAM" id="SSF53383">
    <property type="entry name" value="PLP-dependent transferases"/>
    <property type="match status" value="1"/>
</dbReference>
<dbReference type="InterPro" id="IPR015422">
    <property type="entry name" value="PyrdxlP-dep_Trfase_small"/>
</dbReference>
<dbReference type="RefSeq" id="WP_156203443.1">
    <property type="nucleotide sequence ID" value="NZ_CP046457.1"/>
</dbReference>
<dbReference type="PANTHER" id="PTHR46383:SF3">
    <property type="entry name" value="ASPARTATE AMINOTRANSFERASE-RELATED"/>
    <property type="match status" value="1"/>
</dbReference>
<comment type="cofactor">
    <cofactor evidence="1 6">
        <name>pyridoxal 5'-phosphate</name>
        <dbReference type="ChEBI" id="CHEBI:597326"/>
    </cofactor>
</comment>
<keyword evidence="5" id="KW-0663">Pyridoxal phosphate</keyword>
<dbReference type="PANTHER" id="PTHR46383">
    <property type="entry name" value="ASPARTATE AMINOTRANSFERASE"/>
    <property type="match status" value="1"/>
</dbReference>
<gene>
    <name evidence="8" type="ORF">SYNTR_0969</name>
</gene>
<dbReference type="OrthoDB" id="9802328at2"/>
<dbReference type="InterPro" id="IPR050596">
    <property type="entry name" value="AspAT/PAT-like"/>
</dbReference>
<organism evidence="8 9">
    <name type="scientific">Candidatus Syntrophocurvum alkaliphilum</name>
    <dbReference type="NCBI Taxonomy" id="2293317"/>
    <lineage>
        <taxon>Bacteria</taxon>
        <taxon>Bacillati</taxon>
        <taxon>Bacillota</taxon>
        <taxon>Clostridia</taxon>
        <taxon>Eubacteriales</taxon>
        <taxon>Syntrophomonadaceae</taxon>
        <taxon>Candidatus Syntrophocurvum</taxon>
    </lineage>
</organism>
<dbReference type="Pfam" id="PF00155">
    <property type="entry name" value="Aminotran_1_2"/>
    <property type="match status" value="1"/>
</dbReference>
<dbReference type="PROSITE" id="PS00105">
    <property type="entry name" value="AA_TRANSFER_CLASS_1"/>
    <property type="match status" value="1"/>
</dbReference>
<dbReference type="KEGG" id="salq:SYNTR_0969"/>